<dbReference type="KEGG" id="gmw:113521804"/>
<dbReference type="InParanoid" id="A0A6J1X1N1"/>
<sequence length="734" mass="85414">MFKLNENYYLRKCYLEREQVPTQSVMKNKMSPPLANVYFKSMTPKLKVLAGLEPPMKGGGNDWFVAPEDLLKERAILKPVKKEYLSKLGYNGIRFFGEKLVKNHKKHLEDEKTILLQENDINWKKTIETNCRQLWENCSKEAAKQNTRKIQQAFHEFTIMYTTSISKIELLFHDATIKEIKRAKEEAYNKMSLRYKTLLKHQATMLYDKYNEQLLKDKANLKAQFIKNIEESRSLTAEQIHDINVEKHTVVEKLRNLLECQNLACQVYVALKEREKCNKEIQQMTHEHAKKVKVLTDEIAMKDFEIRLAKEKERNCDEFMKIWQKKVCEVVKRFQLFVVYCLNTLPEHADFFIDMEKLMLLQLNEALENPSAESIFVSEQDESRHTPVPRPHPFFLFCDKGYKPRLEQNLCPKHCTSSASQLPVIVVNKRCIYAACDNFDMFTDKIKQYIHGQRGDDEDLADNYVYEHAVPVKFTSSKQLLELKLESSLFQIIQNELSNVNDVPLNCCICNVPYCFCNPLEATQIPSNSHIETKMTPATSISSGIKIETASVELAHEREPKWESFMNYMDSKKCKCSKKAKRHLKEHLPVYMRKMSTFDSPDLPNYEKCSLATLKKLVKRAQGKSSPPLKPEPIEIRTKDASTQYTEPSFDYLCNCFSDFEIKKLLHEIVKGSQMFDSDTRNKFAIVDGSITPSHLTKNASSFATERAYSLKNLIDESPQLVEIFRMKDCNEIK</sequence>
<dbReference type="AlphaFoldDB" id="A0A6J1X1N1"/>
<proteinExistence type="predicted"/>
<reference evidence="2" key="1">
    <citation type="submission" date="2025-08" db="UniProtKB">
        <authorList>
            <consortium name="RefSeq"/>
        </authorList>
    </citation>
    <scope>IDENTIFICATION</scope>
    <source>
        <tissue evidence="2">Whole larvae</tissue>
    </source>
</reference>
<keyword evidence="1" id="KW-1185">Reference proteome</keyword>
<organism evidence="1 2">
    <name type="scientific">Galleria mellonella</name>
    <name type="common">Greater wax moth</name>
    <dbReference type="NCBI Taxonomy" id="7137"/>
    <lineage>
        <taxon>Eukaryota</taxon>
        <taxon>Metazoa</taxon>
        <taxon>Ecdysozoa</taxon>
        <taxon>Arthropoda</taxon>
        <taxon>Hexapoda</taxon>
        <taxon>Insecta</taxon>
        <taxon>Pterygota</taxon>
        <taxon>Neoptera</taxon>
        <taxon>Endopterygota</taxon>
        <taxon>Lepidoptera</taxon>
        <taxon>Glossata</taxon>
        <taxon>Ditrysia</taxon>
        <taxon>Pyraloidea</taxon>
        <taxon>Pyralidae</taxon>
        <taxon>Galleriinae</taxon>
        <taxon>Galleria</taxon>
    </lineage>
</organism>
<dbReference type="Proteomes" id="UP001652740">
    <property type="component" value="Unplaced"/>
</dbReference>
<accession>A0A6J1X1N1</accession>
<evidence type="ECO:0000313" key="2">
    <source>
        <dbReference type="RefSeq" id="XP_026763260.2"/>
    </source>
</evidence>
<gene>
    <name evidence="2" type="primary">LOC113521804</name>
</gene>
<dbReference type="GeneID" id="113521804"/>
<evidence type="ECO:0000313" key="1">
    <source>
        <dbReference type="Proteomes" id="UP001652740"/>
    </source>
</evidence>
<name>A0A6J1X1N1_GALME</name>
<protein>
    <submittedName>
        <fullName evidence="2">Uncharacterized protein LOC113521804</fullName>
    </submittedName>
</protein>
<dbReference type="RefSeq" id="XP_026763260.2">
    <property type="nucleotide sequence ID" value="XM_026907459.3"/>
</dbReference>